<dbReference type="GeneID" id="57969295"/>
<reference evidence="1" key="1">
    <citation type="journal article" date="2022" name="Cell Host Microbe">
        <title>Colonization of the live biotherapeutic product VE303 and modulation of the microbiota and metabolites in healthy volunteers.</title>
        <authorList>
            <person name="Dsouza M."/>
            <person name="Menon R."/>
            <person name="Crossette E."/>
            <person name="Bhattarai S.K."/>
            <person name="Schneider J."/>
            <person name="Kim Y.G."/>
            <person name="Reddy S."/>
            <person name="Caballero S."/>
            <person name="Felix C."/>
            <person name="Cornacchione L."/>
            <person name="Hendrickson J."/>
            <person name="Watson A.R."/>
            <person name="Minot S.S."/>
            <person name="Greenfield N."/>
            <person name="Schopf L."/>
            <person name="Szabady R."/>
            <person name="Patarroyo J."/>
            <person name="Smith W."/>
            <person name="Harrison P."/>
            <person name="Kuijper E.J."/>
            <person name="Kelly C.P."/>
            <person name="Olle B."/>
            <person name="Bobilev D."/>
            <person name="Silber J.L."/>
            <person name="Bucci V."/>
            <person name="Roberts B."/>
            <person name="Faith J."/>
            <person name="Norman J.M."/>
        </authorList>
    </citation>
    <scope>NUCLEOTIDE SEQUENCE</scope>
    <source>
        <strain evidence="1">VE303-04</strain>
    </source>
</reference>
<dbReference type="RefSeq" id="WP_003505154.1">
    <property type="nucleotide sequence ID" value="NZ_BAABZD010000019.1"/>
</dbReference>
<evidence type="ECO:0000313" key="3">
    <source>
        <dbReference type="Proteomes" id="UP001300871"/>
    </source>
</evidence>
<dbReference type="Proteomes" id="UP001203136">
    <property type="component" value="Unassembled WGS sequence"/>
</dbReference>
<name>A0AAW6AQY9_CLOSY</name>
<dbReference type="EMBL" id="JAINVB010000001">
    <property type="protein sequence ID" value="MCK0087748.1"/>
    <property type="molecule type" value="Genomic_DNA"/>
</dbReference>
<organism evidence="2 3">
    <name type="scientific">Clostridium symbiosum</name>
    <name type="common">Bacteroides symbiosus</name>
    <dbReference type="NCBI Taxonomy" id="1512"/>
    <lineage>
        <taxon>Bacteria</taxon>
        <taxon>Bacillati</taxon>
        <taxon>Bacillota</taxon>
        <taxon>Clostridia</taxon>
        <taxon>Lachnospirales</taxon>
        <taxon>Lachnospiraceae</taxon>
        <taxon>Otoolea</taxon>
    </lineage>
</organism>
<dbReference type="EMBL" id="JAQLGM010000002">
    <property type="protein sequence ID" value="MDB1998911.1"/>
    <property type="molecule type" value="Genomic_DNA"/>
</dbReference>
<dbReference type="Proteomes" id="UP001300871">
    <property type="component" value="Unassembled WGS sequence"/>
</dbReference>
<dbReference type="InterPro" id="IPR047729">
    <property type="entry name" value="Sce7726-like"/>
</dbReference>
<dbReference type="Pfam" id="PF06319">
    <property type="entry name" value="MmcB-like"/>
    <property type="match status" value="1"/>
</dbReference>
<accession>A0AAW6AQY9</accession>
<gene>
    <name evidence="1" type="ORF">K5I21_18065</name>
    <name evidence="2" type="ORF">PM006_01640</name>
</gene>
<evidence type="ECO:0000313" key="2">
    <source>
        <dbReference type="EMBL" id="MDB1998911.1"/>
    </source>
</evidence>
<evidence type="ECO:0000313" key="1">
    <source>
        <dbReference type="EMBL" id="MCK0087748.1"/>
    </source>
</evidence>
<dbReference type="AlphaFoldDB" id="A0AAW6AQY9"/>
<dbReference type="InterPro" id="IPR009394">
    <property type="entry name" value="MmcB-like"/>
</dbReference>
<proteinExistence type="predicted"/>
<dbReference type="NCBIfam" id="NF033832">
    <property type="entry name" value="sce7726_fam"/>
    <property type="match status" value="1"/>
</dbReference>
<protein>
    <submittedName>
        <fullName evidence="2">MmcB family DNA repair protein</fullName>
    </submittedName>
</protein>
<reference evidence="2" key="2">
    <citation type="submission" date="2023-01" db="EMBL/GenBank/DDBJ databases">
        <title>Human gut microbiome strain richness.</title>
        <authorList>
            <person name="Chen-Liaw A."/>
        </authorList>
    </citation>
    <scope>NUCLEOTIDE SEQUENCE</scope>
    <source>
        <strain evidence="2">B1_m1001713B170214d0_201011</strain>
    </source>
</reference>
<comment type="caution">
    <text evidence="2">The sequence shown here is derived from an EMBL/GenBank/DDBJ whole genome shotgun (WGS) entry which is preliminary data.</text>
</comment>
<sequence length="215" mass="26029">MNTEMESKSLVLYDRDIREPLFDYLEERFGKTRMFEEKIIGRSRADIIMLTERQLIGLEIKSDADTYERLKRQIRDYNKYCDVNYVVVGKSHEKHVEEHIPSWWGIIVVEAEGKEMVINEKKAASENPKMKRELQITLLWRPELQKILALNHLPAYKQKSKKFVHQKLMEKLDWDRLKHQMCEELFERDYTLWDEELEKYREAEKRHGKLAARRT</sequence>